<dbReference type="AlphaFoldDB" id="A0A7S2CQ36"/>
<evidence type="ECO:0000313" key="2">
    <source>
        <dbReference type="EMBL" id="CAD9431637.1"/>
    </source>
</evidence>
<dbReference type="EMBL" id="HBGS01031595">
    <property type="protein sequence ID" value="CAD9431637.1"/>
    <property type="molecule type" value="Transcribed_RNA"/>
</dbReference>
<keyword evidence="1" id="KW-0472">Membrane</keyword>
<feature type="transmembrane region" description="Helical" evidence="1">
    <location>
        <begin position="72"/>
        <end position="93"/>
    </location>
</feature>
<protein>
    <submittedName>
        <fullName evidence="2">Uncharacterized protein</fullName>
    </submittedName>
</protein>
<proteinExistence type="predicted"/>
<sequence>MNLIGYMMVNKWRQFYFKADRERFVLDLVFYLTLVICSLTAIINLFFSASYPHSKEIAFTTRYGVYNTKITFIMYCIQGVAQLGYCMLAIVLGERILKGLKTADRSTIKKKRMIAVFAFTLSFAFICVVAVNIITCIEYYKDGWRLWRSPPCTAFQSMFSPLPDMVLMIIYIFLVSNFICKSSLPARTLVRVSGAKKKIMKKLTSLRSSGDQHLERNTSFDTNGQTANIQMT</sequence>
<reference evidence="2" key="1">
    <citation type="submission" date="2021-01" db="EMBL/GenBank/DDBJ databases">
        <authorList>
            <person name="Corre E."/>
            <person name="Pelletier E."/>
            <person name="Niang G."/>
            <person name="Scheremetjew M."/>
            <person name="Finn R."/>
            <person name="Kale V."/>
            <person name="Holt S."/>
            <person name="Cochrane G."/>
            <person name="Meng A."/>
            <person name="Brown T."/>
            <person name="Cohen L."/>
        </authorList>
    </citation>
    <scope>NUCLEOTIDE SEQUENCE</scope>
    <source>
        <strain evidence="2">CCMP1381</strain>
    </source>
</reference>
<keyword evidence="1" id="KW-1133">Transmembrane helix</keyword>
<keyword evidence="1" id="KW-0812">Transmembrane</keyword>
<name>A0A7S2CQ36_9STRA</name>
<evidence type="ECO:0000256" key="1">
    <source>
        <dbReference type="SAM" id="Phobius"/>
    </source>
</evidence>
<organism evidence="2">
    <name type="scientific">Octactis speculum</name>
    <dbReference type="NCBI Taxonomy" id="3111310"/>
    <lineage>
        <taxon>Eukaryota</taxon>
        <taxon>Sar</taxon>
        <taxon>Stramenopiles</taxon>
        <taxon>Ochrophyta</taxon>
        <taxon>Dictyochophyceae</taxon>
        <taxon>Dictyochales</taxon>
        <taxon>Dictyochaceae</taxon>
        <taxon>Octactis</taxon>
    </lineage>
</organism>
<feature type="transmembrane region" description="Helical" evidence="1">
    <location>
        <begin position="28"/>
        <end position="52"/>
    </location>
</feature>
<accession>A0A7S2CQ36</accession>
<feature type="transmembrane region" description="Helical" evidence="1">
    <location>
        <begin position="114"/>
        <end position="140"/>
    </location>
</feature>
<feature type="transmembrane region" description="Helical" evidence="1">
    <location>
        <begin position="160"/>
        <end position="180"/>
    </location>
</feature>
<gene>
    <name evidence="2" type="ORF">DSPE1174_LOCUS16178</name>
</gene>